<gene>
    <name evidence="2" type="ORF">KIW84_056206</name>
</gene>
<dbReference type="Gramene" id="Psat05G0620600-T1">
    <property type="protein sequence ID" value="KAI5410966.1"/>
    <property type="gene ID" value="KIW84_056206"/>
</dbReference>
<name>A0A9D4WYP3_PEA</name>
<protein>
    <submittedName>
        <fullName evidence="2">Uncharacterized protein</fullName>
    </submittedName>
</protein>
<accession>A0A9D4WYP3</accession>
<dbReference type="AlphaFoldDB" id="A0A9D4WYP3"/>
<organism evidence="2 3">
    <name type="scientific">Pisum sativum</name>
    <name type="common">Garden pea</name>
    <name type="synonym">Lathyrus oleraceus</name>
    <dbReference type="NCBI Taxonomy" id="3888"/>
    <lineage>
        <taxon>Eukaryota</taxon>
        <taxon>Viridiplantae</taxon>
        <taxon>Streptophyta</taxon>
        <taxon>Embryophyta</taxon>
        <taxon>Tracheophyta</taxon>
        <taxon>Spermatophyta</taxon>
        <taxon>Magnoliopsida</taxon>
        <taxon>eudicotyledons</taxon>
        <taxon>Gunneridae</taxon>
        <taxon>Pentapetalae</taxon>
        <taxon>rosids</taxon>
        <taxon>fabids</taxon>
        <taxon>Fabales</taxon>
        <taxon>Fabaceae</taxon>
        <taxon>Papilionoideae</taxon>
        <taxon>50 kb inversion clade</taxon>
        <taxon>NPAAA clade</taxon>
        <taxon>Hologalegina</taxon>
        <taxon>IRL clade</taxon>
        <taxon>Fabeae</taxon>
        <taxon>Lathyrus</taxon>
    </lineage>
</organism>
<evidence type="ECO:0000256" key="1">
    <source>
        <dbReference type="SAM" id="MobiDB-lite"/>
    </source>
</evidence>
<comment type="caution">
    <text evidence="2">The sequence shown here is derived from an EMBL/GenBank/DDBJ whole genome shotgun (WGS) entry which is preliminary data.</text>
</comment>
<keyword evidence="3" id="KW-1185">Reference proteome</keyword>
<evidence type="ECO:0000313" key="3">
    <source>
        <dbReference type="Proteomes" id="UP001058974"/>
    </source>
</evidence>
<reference evidence="2 3" key="1">
    <citation type="journal article" date="2022" name="Nat. Genet.">
        <title>Improved pea reference genome and pan-genome highlight genomic features and evolutionary characteristics.</title>
        <authorList>
            <person name="Yang T."/>
            <person name="Liu R."/>
            <person name="Luo Y."/>
            <person name="Hu S."/>
            <person name="Wang D."/>
            <person name="Wang C."/>
            <person name="Pandey M.K."/>
            <person name="Ge S."/>
            <person name="Xu Q."/>
            <person name="Li N."/>
            <person name="Li G."/>
            <person name="Huang Y."/>
            <person name="Saxena R.K."/>
            <person name="Ji Y."/>
            <person name="Li M."/>
            <person name="Yan X."/>
            <person name="He Y."/>
            <person name="Liu Y."/>
            <person name="Wang X."/>
            <person name="Xiang C."/>
            <person name="Varshney R.K."/>
            <person name="Ding H."/>
            <person name="Gao S."/>
            <person name="Zong X."/>
        </authorList>
    </citation>
    <scope>NUCLEOTIDE SEQUENCE [LARGE SCALE GENOMIC DNA]</scope>
    <source>
        <strain evidence="2 3">cv. Zhongwan 6</strain>
    </source>
</reference>
<proteinExistence type="predicted"/>
<sequence length="391" mass="43297">MFILRGLHRQINDLNVSYKRDTKETYLSLEMVFNFALSEHCDAAYTQALKFCRQHSITKPTTQFQFSKATVHGQLVVDNKSTENVGERVADSCCQVGDYDGAQLEVTENCSNKVKVTTDVGLNNISAEKSALSGTENIPIDSQVMFRTRESKYSAESNHDSHRISDSCELRFKTDCAQSDGIASKEVHTQFDNGCSTHSVPDGDIASGVAGLPTNILMNTESQNITQDLPVSCENNSSVSVPNANEAELHYTKLLGRRLHAHPYGEKTLECGTAAGNDEEPWREKRLARVLGEKLHKKPLALAKEKEDGGRIPVHSSPKDPDPVDSSFLLALRANLSRSKEVIPFPLPQGLIVFFVSPRVLMALHPLPHVTVGTLFPTRNRKRLINPGPYR</sequence>
<dbReference type="Proteomes" id="UP001058974">
    <property type="component" value="Chromosome 5"/>
</dbReference>
<feature type="region of interest" description="Disordered" evidence="1">
    <location>
        <begin position="303"/>
        <end position="322"/>
    </location>
</feature>
<dbReference type="EMBL" id="JAMSHJ010000005">
    <property type="protein sequence ID" value="KAI5410966.1"/>
    <property type="molecule type" value="Genomic_DNA"/>
</dbReference>
<evidence type="ECO:0000313" key="2">
    <source>
        <dbReference type="EMBL" id="KAI5410966.1"/>
    </source>
</evidence>